<accession>A0ABW4FKQ2</accession>
<proteinExistence type="predicted"/>
<sequence length="125" mass="12240">MSRTAAVLTALVIGGLGALAAHAHGEAPAVRPPDVAACYDGTCTLTVTAPLEIPLDGRAGYPALSITDIRPSAVAFAVRRAGSAGIGTVSAGGTSTFGAGSGTLTVHVLEISGSTARLEITTTVP</sequence>
<dbReference type="RefSeq" id="WP_343987858.1">
    <property type="nucleotide sequence ID" value="NZ_BAAAJG010000029.1"/>
</dbReference>
<feature type="chain" id="PRO_5047108791" evidence="1">
    <location>
        <begin position="24"/>
        <end position="125"/>
    </location>
</feature>
<dbReference type="Proteomes" id="UP001597145">
    <property type="component" value="Unassembled WGS sequence"/>
</dbReference>
<evidence type="ECO:0000256" key="1">
    <source>
        <dbReference type="SAM" id="SignalP"/>
    </source>
</evidence>
<evidence type="ECO:0000313" key="3">
    <source>
        <dbReference type="Proteomes" id="UP001597145"/>
    </source>
</evidence>
<name>A0ABW4FKQ2_9PSEU</name>
<dbReference type="EMBL" id="JBHUCP010000008">
    <property type="protein sequence ID" value="MFD1530519.1"/>
    <property type="molecule type" value="Genomic_DNA"/>
</dbReference>
<comment type="caution">
    <text evidence="2">The sequence shown here is derived from an EMBL/GenBank/DDBJ whole genome shotgun (WGS) entry which is preliminary data.</text>
</comment>
<keyword evidence="1" id="KW-0732">Signal</keyword>
<protein>
    <submittedName>
        <fullName evidence="2">Uncharacterized protein</fullName>
    </submittedName>
</protein>
<reference evidence="3" key="1">
    <citation type="journal article" date="2019" name="Int. J. Syst. Evol. Microbiol.">
        <title>The Global Catalogue of Microorganisms (GCM) 10K type strain sequencing project: providing services to taxonomists for standard genome sequencing and annotation.</title>
        <authorList>
            <consortium name="The Broad Institute Genomics Platform"/>
            <consortium name="The Broad Institute Genome Sequencing Center for Infectious Disease"/>
            <person name="Wu L."/>
            <person name="Ma J."/>
        </authorList>
    </citation>
    <scope>NUCLEOTIDE SEQUENCE [LARGE SCALE GENOMIC DNA]</scope>
    <source>
        <strain evidence="3">JCM 12165</strain>
    </source>
</reference>
<gene>
    <name evidence="2" type="ORF">ACFSCY_13805</name>
</gene>
<evidence type="ECO:0000313" key="2">
    <source>
        <dbReference type="EMBL" id="MFD1530519.1"/>
    </source>
</evidence>
<feature type="signal peptide" evidence="1">
    <location>
        <begin position="1"/>
        <end position="23"/>
    </location>
</feature>
<keyword evidence="3" id="KW-1185">Reference proteome</keyword>
<organism evidence="2 3">
    <name type="scientific">Pseudonocardia aurantiaca</name>
    <dbReference type="NCBI Taxonomy" id="75290"/>
    <lineage>
        <taxon>Bacteria</taxon>
        <taxon>Bacillati</taxon>
        <taxon>Actinomycetota</taxon>
        <taxon>Actinomycetes</taxon>
        <taxon>Pseudonocardiales</taxon>
        <taxon>Pseudonocardiaceae</taxon>
        <taxon>Pseudonocardia</taxon>
    </lineage>
</organism>